<dbReference type="OrthoDB" id="9807115at2"/>
<dbReference type="GO" id="GO:0015188">
    <property type="term" value="F:L-isoleucine transmembrane transporter activity"/>
    <property type="evidence" value="ECO:0007669"/>
    <property type="project" value="TreeGrafter"/>
</dbReference>
<protein>
    <submittedName>
        <fullName evidence="11">Branched-chain amino acid ABC transporter permease</fullName>
    </submittedName>
</protein>
<keyword evidence="4" id="KW-0997">Cell inner membrane</keyword>
<dbReference type="AlphaFoldDB" id="A0A6N7L2M5"/>
<proteinExistence type="inferred from homology"/>
<keyword evidence="6" id="KW-0029">Amino-acid transport</keyword>
<evidence type="ECO:0000256" key="9">
    <source>
        <dbReference type="ARBA" id="ARBA00037998"/>
    </source>
</evidence>
<evidence type="ECO:0000256" key="5">
    <source>
        <dbReference type="ARBA" id="ARBA00022692"/>
    </source>
</evidence>
<feature type="transmembrane region" description="Helical" evidence="10">
    <location>
        <begin position="45"/>
        <end position="61"/>
    </location>
</feature>
<accession>A0A6N7L2M5</accession>
<dbReference type="GO" id="GO:0005304">
    <property type="term" value="F:L-valine transmembrane transporter activity"/>
    <property type="evidence" value="ECO:0007669"/>
    <property type="project" value="TreeGrafter"/>
</dbReference>
<evidence type="ECO:0000313" key="12">
    <source>
        <dbReference type="Proteomes" id="UP000450000"/>
    </source>
</evidence>
<dbReference type="CDD" id="cd06582">
    <property type="entry name" value="TM_PBP1_LivH_like"/>
    <property type="match status" value="1"/>
</dbReference>
<keyword evidence="12" id="KW-1185">Reference proteome</keyword>
<dbReference type="GO" id="GO:0042941">
    <property type="term" value="P:D-alanine transmembrane transport"/>
    <property type="evidence" value="ECO:0007669"/>
    <property type="project" value="TreeGrafter"/>
</dbReference>
<evidence type="ECO:0000256" key="10">
    <source>
        <dbReference type="SAM" id="Phobius"/>
    </source>
</evidence>
<keyword evidence="5 10" id="KW-0812">Transmembrane</keyword>
<evidence type="ECO:0000256" key="4">
    <source>
        <dbReference type="ARBA" id="ARBA00022519"/>
    </source>
</evidence>
<dbReference type="GO" id="GO:0015192">
    <property type="term" value="F:L-phenylalanine transmembrane transporter activity"/>
    <property type="evidence" value="ECO:0007669"/>
    <property type="project" value="TreeGrafter"/>
</dbReference>
<name>A0A6N7L2M5_9ACTN</name>
<evidence type="ECO:0000256" key="6">
    <source>
        <dbReference type="ARBA" id="ARBA00022970"/>
    </source>
</evidence>
<evidence type="ECO:0000313" key="11">
    <source>
        <dbReference type="EMBL" id="MQS16977.1"/>
    </source>
</evidence>
<comment type="caution">
    <text evidence="11">The sequence shown here is derived from an EMBL/GenBank/DDBJ whole genome shotgun (WGS) entry which is preliminary data.</text>
</comment>
<dbReference type="GO" id="GO:0015808">
    <property type="term" value="P:L-alanine transport"/>
    <property type="evidence" value="ECO:0007669"/>
    <property type="project" value="TreeGrafter"/>
</dbReference>
<feature type="transmembrane region" description="Helical" evidence="10">
    <location>
        <begin position="73"/>
        <end position="98"/>
    </location>
</feature>
<keyword evidence="8 10" id="KW-0472">Membrane</keyword>
<dbReference type="Proteomes" id="UP000450000">
    <property type="component" value="Unassembled WGS sequence"/>
</dbReference>
<dbReference type="EMBL" id="WBOF01000003">
    <property type="protein sequence ID" value="MQS16977.1"/>
    <property type="molecule type" value="Genomic_DNA"/>
</dbReference>
<comment type="similarity">
    <text evidence="9">Belongs to the binding-protein-dependent transport system permease family. LivHM subfamily.</text>
</comment>
<evidence type="ECO:0000256" key="1">
    <source>
        <dbReference type="ARBA" id="ARBA00004651"/>
    </source>
</evidence>
<keyword evidence="7 10" id="KW-1133">Transmembrane helix</keyword>
<evidence type="ECO:0000256" key="3">
    <source>
        <dbReference type="ARBA" id="ARBA00022475"/>
    </source>
</evidence>
<feature type="transmembrane region" description="Helical" evidence="10">
    <location>
        <begin position="211"/>
        <end position="231"/>
    </location>
</feature>
<dbReference type="InterPro" id="IPR052157">
    <property type="entry name" value="BCAA_transport_permease"/>
</dbReference>
<reference evidence="11 12" key="1">
    <citation type="submission" date="2019-09" db="EMBL/GenBank/DDBJ databases">
        <title>Genome Sequences of Streptomyces kaniharaensis ATCC 21070.</title>
        <authorList>
            <person name="Zhu W."/>
            <person name="De Crecy-Lagard V."/>
            <person name="Richards N.G."/>
        </authorList>
    </citation>
    <scope>NUCLEOTIDE SEQUENCE [LARGE SCALE GENOMIC DNA]</scope>
    <source>
        <strain evidence="11 12">SF-557</strain>
    </source>
</reference>
<dbReference type="RefSeq" id="WP_153468785.1">
    <property type="nucleotide sequence ID" value="NZ_WBOF01000003.1"/>
</dbReference>
<dbReference type="Pfam" id="PF02653">
    <property type="entry name" value="BPD_transp_2"/>
    <property type="match status" value="1"/>
</dbReference>
<dbReference type="PANTHER" id="PTHR11795">
    <property type="entry name" value="BRANCHED-CHAIN AMINO ACID TRANSPORT SYSTEM PERMEASE PROTEIN LIVH"/>
    <property type="match status" value="1"/>
</dbReference>
<feature type="transmembrane region" description="Helical" evidence="10">
    <location>
        <begin position="157"/>
        <end position="177"/>
    </location>
</feature>
<feature type="transmembrane region" description="Helical" evidence="10">
    <location>
        <begin position="280"/>
        <end position="297"/>
    </location>
</feature>
<dbReference type="GO" id="GO:0015190">
    <property type="term" value="F:L-leucine transmembrane transporter activity"/>
    <property type="evidence" value="ECO:0007669"/>
    <property type="project" value="TreeGrafter"/>
</dbReference>
<feature type="transmembrane region" description="Helical" evidence="10">
    <location>
        <begin position="20"/>
        <end position="38"/>
    </location>
</feature>
<dbReference type="InterPro" id="IPR001851">
    <property type="entry name" value="ABC_transp_permease"/>
</dbReference>
<keyword evidence="3" id="KW-1003">Cell membrane</keyword>
<organism evidence="11 12">
    <name type="scientific">Streptomyces kaniharaensis</name>
    <dbReference type="NCBI Taxonomy" id="212423"/>
    <lineage>
        <taxon>Bacteria</taxon>
        <taxon>Bacillati</taxon>
        <taxon>Actinomycetota</taxon>
        <taxon>Actinomycetes</taxon>
        <taxon>Kitasatosporales</taxon>
        <taxon>Streptomycetaceae</taxon>
        <taxon>Streptomyces</taxon>
    </lineage>
</organism>
<dbReference type="GO" id="GO:0005886">
    <property type="term" value="C:plasma membrane"/>
    <property type="evidence" value="ECO:0007669"/>
    <property type="project" value="UniProtKB-SubCell"/>
</dbReference>
<evidence type="ECO:0000256" key="7">
    <source>
        <dbReference type="ARBA" id="ARBA00022989"/>
    </source>
</evidence>
<dbReference type="PANTHER" id="PTHR11795:SF371">
    <property type="entry name" value="HIGH-AFFINITY BRANCHED-CHAIN AMINO ACID TRANSPORT SYSTEM PERMEASE PROTEIN LIVH"/>
    <property type="match status" value="1"/>
</dbReference>
<comment type="subcellular location">
    <subcellularLocation>
        <location evidence="1">Cell membrane</location>
        <topology evidence="1">Multi-pass membrane protein</topology>
    </subcellularLocation>
</comment>
<keyword evidence="2" id="KW-0813">Transport</keyword>
<evidence type="ECO:0000256" key="2">
    <source>
        <dbReference type="ARBA" id="ARBA00022448"/>
    </source>
</evidence>
<evidence type="ECO:0000256" key="8">
    <source>
        <dbReference type="ARBA" id="ARBA00023136"/>
    </source>
</evidence>
<dbReference type="GO" id="GO:1903806">
    <property type="term" value="P:L-isoleucine import across plasma membrane"/>
    <property type="evidence" value="ECO:0007669"/>
    <property type="project" value="TreeGrafter"/>
</dbReference>
<sequence>MCLTDHFWQFLVPGITLGSLYALIAIGYTLVYGVLQLINFAHSEVFMTGGFAGLFITQALVTTGVTPHGAQSVLYTVAGLLGGAFFGAVVAFLLERVAYRPLRRRNAPRLVYLITAIGASLFLFNLAGKLFGRDRTDIPELYHNGVVFTLFGAQVRVQQLVIIGTALAMMVLLDGVVHRTKLGSGIRAVAQDAQTASLMGVNINRVISQTFVIGGLLGGAAGFLFGTYLNVHYQMGFLPGIKAFAAAVLGGIGNIRGAMLGGLLLGIVESLSQSCMSSQWIDVVAFVVLILVLMFRPTGLLGQRLGRAA</sequence>
<feature type="transmembrane region" description="Helical" evidence="10">
    <location>
        <begin position="110"/>
        <end position="131"/>
    </location>
</feature>
<gene>
    <name evidence="11" type="ORF">F7Q99_33515</name>
</gene>
<feature type="transmembrane region" description="Helical" evidence="10">
    <location>
        <begin position="243"/>
        <end position="268"/>
    </location>
</feature>